<dbReference type="GO" id="GO:0004617">
    <property type="term" value="F:phosphoglycerate dehydrogenase activity"/>
    <property type="evidence" value="ECO:0007669"/>
    <property type="project" value="UniProtKB-EC"/>
</dbReference>
<dbReference type="OrthoDB" id="298012at2759"/>
<organism evidence="18 19">
    <name type="scientific">Porphyra umbilicalis</name>
    <name type="common">Purple laver</name>
    <name type="synonym">Red alga</name>
    <dbReference type="NCBI Taxonomy" id="2786"/>
    <lineage>
        <taxon>Eukaryota</taxon>
        <taxon>Rhodophyta</taxon>
        <taxon>Bangiophyceae</taxon>
        <taxon>Bangiales</taxon>
        <taxon>Bangiaceae</taxon>
        <taxon>Porphyra</taxon>
    </lineage>
</organism>
<evidence type="ECO:0000259" key="17">
    <source>
        <dbReference type="Pfam" id="PF19304"/>
    </source>
</evidence>
<dbReference type="PANTHER" id="PTHR42938">
    <property type="entry name" value="FORMATE DEHYDROGENASE 1"/>
    <property type="match status" value="1"/>
</dbReference>
<dbReference type="Gene3D" id="3.30.70.260">
    <property type="match status" value="1"/>
</dbReference>
<dbReference type="InterPro" id="IPR006236">
    <property type="entry name" value="PGDH"/>
</dbReference>
<gene>
    <name evidence="18" type="ORF">BU14_0327s0003</name>
</gene>
<dbReference type="SUPFAM" id="SSF143548">
    <property type="entry name" value="Serine metabolism enzymes domain"/>
    <property type="match status" value="1"/>
</dbReference>
<dbReference type="InterPro" id="IPR045626">
    <property type="entry name" value="PGDH_ASB_dom"/>
</dbReference>
<feature type="signal peptide" evidence="14">
    <location>
        <begin position="1"/>
        <end position="18"/>
    </location>
</feature>
<evidence type="ECO:0000256" key="3">
    <source>
        <dbReference type="ARBA" id="ARBA00011881"/>
    </source>
</evidence>
<dbReference type="UniPathway" id="UPA00135">
    <property type="reaction ID" value="UER00196"/>
</dbReference>
<comment type="catalytic activity">
    <reaction evidence="12 13">
        <text>(2R)-3-phosphoglycerate + NAD(+) = 3-phosphooxypyruvate + NADH + H(+)</text>
        <dbReference type="Rhea" id="RHEA:12641"/>
        <dbReference type="ChEBI" id="CHEBI:15378"/>
        <dbReference type="ChEBI" id="CHEBI:18110"/>
        <dbReference type="ChEBI" id="CHEBI:57540"/>
        <dbReference type="ChEBI" id="CHEBI:57945"/>
        <dbReference type="ChEBI" id="CHEBI:58272"/>
        <dbReference type="EC" id="1.1.1.95"/>
    </reaction>
</comment>
<dbReference type="FunFam" id="3.30.1330.90:FF:000003">
    <property type="entry name" value="D-3-phosphoglycerate dehydrogenase"/>
    <property type="match status" value="1"/>
</dbReference>
<keyword evidence="14" id="KW-0732">Signal</keyword>
<dbReference type="Gene3D" id="3.40.50.720">
    <property type="entry name" value="NAD(P)-binding Rossmann-like Domain"/>
    <property type="match status" value="2"/>
</dbReference>
<keyword evidence="9 13" id="KW-0560">Oxidoreductase</keyword>
<dbReference type="InterPro" id="IPR029752">
    <property type="entry name" value="D-isomer_DH_CS1"/>
</dbReference>
<evidence type="ECO:0000256" key="5">
    <source>
        <dbReference type="ARBA" id="ARBA00021582"/>
    </source>
</evidence>
<dbReference type="Pfam" id="PF00389">
    <property type="entry name" value="2-Hacid_dh"/>
    <property type="match status" value="1"/>
</dbReference>
<evidence type="ECO:0000256" key="1">
    <source>
        <dbReference type="ARBA" id="ARBA00005216"/>
    </source>
</evidence>
<evidence type="ECO:0000256" key="13">
    <source>
        <dbReference type="RuleBase" id="RU363003"/>
    </source>
</evidence>
<comment type="subunit">
    <text evidence="3">Homotetramer.</text>
</comment>
<dbReference type="FunFam" id="3.40.50.720:FF:000021">
    <property type="entry name" value="D-3-phosphoglycerate dehydrogenase"/>
    <property type="match status" value="1"/>
</dbReference>
<evidence type="ECO:0000256" key="6">
    <source>
        <dbReference type="ARBA" id="ARBA00022553"/>
    </source>
</evidence>
<evidence type="ECO:0000256" key="10">
    <source>
        <dbReference type="ARBA" id="ARBA00023027"/>
    </source>
</evidence>
<evidence type="ECO:0000256" key="9">
    <source>
        <dbReference type="ARBA" id="ARBA00023002"/>
    </source>
</evidence>
<feature type="domain" description="D-3-phosphoglycerate dehydrogenase ASB" evidence="17">
    <location>
        <begin position="393"/>
        <end position="489"/>
    </location>
</feature>
<feature type="domain" description="D-isomer specific 2-hydroxyacid dehydrogenase catalytic" evidence="15">
    <location>
        <begin position="69"/>
        <end position="381"/>
    </location>
</feature>
<dbReference type="InterPro" id="IPR029753">
    <property type="entry name" value="D-isomer_DH_CS"/>
</dbReference>
<evidence type="ECO:0000256" key="8">
    <source>
        <dbReference type="ARBA" id="ARBA00022990"/>
    </source>
</evidence>
<dbReference type="Pfam" id="PF19304">
    <property type="entry name" value="PGDH_inter"/>
    <property type="match status" value="1"/>
</dbReference>
<name>A0A1X6NYX3_PORUM</name>
<keyword evidence="8" id="KW-0007">Acetylation</keyword>
<keyword evidence="11 13" id="KW-0718">Serine biosynthesis</keyword>
<dbReference type="EC" id="1.1.1.95" evidence="4 13"/>
<evidence type="ECO:0000256" key="4">
    <source>
        <dbReference type="ARBA" id="ARBA00013143"/>
    </source>
</evidence>
<dbReference type="CDD" id="cd12173">
    <property type="entry name" value="PGDH_4"/>
    <property type="match status" value="1"/>
</dbReference>
<evidence type="ECO:0000259" key="16">
    <source>
        <dbReference type="Pfam" id="PF02826"/>
    </source>
</evidence>
<evidence type="ECO:0000256" key="12">
    <source>
        <dbReference type="ARBA" id="ARBA00048731"/>
    </source>
</evidence>
<dbReference type="Pfam" id="PF02826">
    <property type="entry name" value="2-Hacid_dh_C"/>
    <property type="match status" value="1"/>
</dbReference>
<dbReference type="InterPro" id="IPR006139">
    <property type="entry name" value="D-isomer_2_OHA_DH_cat_dom"/>
</dbReference>
<dbReference type="GO" id="GO:0051287">
    <property type="term" value="F:NAD binding"/>
    <property type="evidence" value="ECO:0007669"/>
    <property type="project" value="UniProtKB-UniRule"/>
</dbReference>
<comment type="similarity">
    <text evidence="2 13">Belongs to the D-isomer specific 2-hydroxyacid dehydrogenase family.</text>
</comment>
<dbReference type="Proteomes" id="UP000218209">
    <property type="component" value="Unassembled WGS sequence"/>
</dbReference>
<keyword evidence="19" id="KW-1185">Reference proteome</keyword>
<protein>
    <recommendedName>
        <fullName evidence="5 13">D-3-phosphoglycerate dehydrogenase</fullName>
        <ecNumber evidence="4 13">1.1.1.95</ecNumber>
    </recommendedName>
</protein>
<keyword evidence="7 13" id="KW-0028">Amino-acid biosynthesis</keyword>
<dbReference type="SUPFAM" id="SSF52283">
    <property type="entry name" value="Formate/glycerate dehydrogenase catalytic domain-like"/>
    <property type="match status" value="1"/>
</dbReference>
<dbReference type="InterPro" id="IPR036291">
    <property type="entry name" value="NAD(P)-bd_dom_sf"/>
</dbReference>
<dbReference type="InterPro" id="IPR006140">
    <property type="entry name" value="D-isomer_DH_NAD-bd"/>
</dbReference>
<dbReference type="InterPro" id="IPR029009">
    <property type="entry name" value="ASB_dom_sf"/>
</dbReference>
<feature type="chain" id="PRO_5012530181" description="D-3-phosphoglycerate dehydrogenase" evidence="14">
    <location>
        <begin position="19"/>
        <end position="594"/>
    </location>
</feature>
<sequence>MAFVAPAVGLLLQSTCSSFTSTTRRAAVPRGVTRPSRAGRVSGPVMSATSATSAAAGVAATGTDAMRILLPEKLSDAGIAMLSDGCEVVKDYDLTPERLLEVIGDYDAIIVRSATKVTREVLEAGTRLKVVGRAGVGVDNVCLPAATERGVLVVNAPTGNCVAAAEHSIALLCSLARNVAAADATLKAGGWNRGAFVGASLVGKTLGVLGFGRIGREVARRAKGLGMTVVAHDPYLSAESAATAGVTASSLDDTVAAADFLTLHMPLVDSTRNLLDARLLGLAKPGMRLINAARGGIVVEEALLAALESGAIAGAALDCFSQEPPFKFPESVSAALAAHPRVLATPHLGASTKEAQEDVAIEIATAVKSALNGEMVATMINAPVISPEVLSVMRPRALLAERLGALAHTLSGGSVSGDVTVTYSLSNDQEDTRLLRSAVIKGLMQPGLDVPINLVNADGVARERGLQVTEVVRVVDSTGDGAVSVEVKGAPTLEGRIINGAPILTRLGEFEPDLKLEGTMLVYAHKDQPGQIGKVGTYLGEQHINVSYMGVARGAVGGVALVMIGLDTKPTAAVINHINSLVADQSMPPLLLEF</sequence>
<accession>A0A1X6NYX3</accession>
<evidence type="ECO:0000313" key="18">
    <source>
        <dbReference type="EMBL" id="OSX73792.1"/>
    </source>
</evidence>
<dbReference type="EMBL" id="KV918979">
    <property type="protein sequence ID" value="OSX73792.1"/>
    <property type="molecule type" value="Genomic_DNA"/>
</dbReference>
<dbReference type="SUPFAM" id="SSF55021">
    <property type="entry name" value="ACT-like"/>
    <property type="match status" value="1"/>
</dbReference>
<comment type="pathway">
    <text evidence="1 13">Amino-acid biosynthesis; L-serine biosynthesis; L-serine from 3-phospho-D-glycerate: step 1/3.</text>
</comment>
<dbReference type="NCBIfam" id="TIGR01327">
    <property type="entry name" value="PGDH"/>
    <property type="match status" value="1"/>
</dbReference>
<dbReference type="InterPro" id="IPR045865">
    <property type="entry name" value="ACT-like_dom_sf"/>
</dbReference>
<evidence type="ECO:0000256" key="2">
    <source>
        <dbReference type="ARBA" id="ARBA00005854"/>
    </source>
</evidence>
<evidence type="ECO:0000259" key="15">
    <source>
        <dbReference type="Pfam" id="PF00389"/>
    </source>
</evidence>
<dbReference type="GO" id="GO:0006564">
    <property type="term" value="P:L-serine biosynthetic process"/>
    <property type="evidence" value="ECO:0007669"/>
    <property type="project" value="UniProtKB-KW"/>
</dbReference>
<dbReference type="PROSITE" id="PS00671">
    <property type="entry name" value="D_2_HYDROXYACID_DH_3"/>
    <property type="match status" value="1"/>
</dbReference>
<evidence type="ECO:0000313" key="19">
    <source>
        <dbReference type="Proteomes" id="UP000218209"/>
    </source>
</evidence>
<evidence type="ECO:0000256" key="7">
    <source>
        <dbReference type="ARBA" id="ARBA00022605"/>
    </source>
</evidence>
<proteinExistence type="inferred from homology"/>
<dbReference type="SUPFAM" id="SSF51735">
    <property type="entry name" value="NAD(P)-binding Rossmann-fold domains"/>
    <property type="match status" value="1"/>
</dbReference>
<feature type="domain" description="D-isomer specific 2-hydroxyacid dehydrogenase NAD-binding" evidence="16">
    <location>
        <begin position="169"/>
        <end position="349"/>
    </location>
</feature>
<evidence type="ECO:0000256" key="11">
    <source>
        <dbReference type="ARBA" id="ARBA00023299"/>
    </source>
</evidence>
<reference evidence="18 19" key="1">
    <citation type="submission" date="2017-03" db="EMBL/GenBank/DDBJ databases">
        <title>WGS assembly of Porphyra umbilicalis.</title>
        <authorList>
            <person name="Brawley S.H."/>
            <person name="Blouin N.A."/>
            <person name="Ficko-Blean E."/>
            <person name="Wheeler G.L."/>
            <person name="Lohr M."/>
            <person name="Goodson H.V."/>
            <person name="Jenkins J.W."/>
            <person name="Blaby-Haas C.E."/>
            <person name="Helliwell K.E."/>
            <person name="Chan C."/>
            <person name="Marriage T."/>
            <person name="Bhattacharya D."/>
            <person name="Klein A.S."/>
            <person name="Badis Y."/>
            <person name="Brodie J."/>
            <person name="Cao Y."/>
            <person name="Collen J."/>
            <person name="Dittami S.M."/>
            <person name="Gachon C.M."/>
            <person name="Green B.R."/>
            <person name="Karpowicz S."/>
            <person name="Kim J.W."/>
            <person name="Kudahl U."/>
            <person name="Lin S."/>
            <person name="Michel G."/>
            <person name="Mittag M."/>
            <person name="Olson B.J."/>
            <person name="Pangilinan J."/>
            <person name="Peng Y."/>
            <person name="Qiu H."/>
            <person name="Shu S."/>
            <person name="Singer J.T."/>
            <person name="Smith A.G."/>
            <person name="Sprecher B.N."/>
            <person name="Wagner V."/>
            <person name="Wang W."/>
            <person name="Wang Z.-Y."/>
            <person name="Yan J."/>
            <person name="Yarish C."/>
            <person name="Zoeuner-Riek S."/>
            <person name="Zhuang Y."/>
            <person name="Zou Y."/>
            <person name="Lindquist E.A."/>
            <person name="Grimwood J."/>
            <person name="Barry K."/>
            <person name="Rokhsar D.S."/>
            <person name="Schmutz J."/>
            <person name="Stiller J.W."/>
            <person name="Grossman A.R."/>
            <person name="Prochnik S.E."/>
        </authorList>
    </citation>
    <scope>NUCLEOTIDE SEQUENCE [LARGE SCALE GENOMIC DNA]</scope>
    <source>
        <strain evidence="18">4086291</strain>
    </source>
</reference>
<keyword evidence="6" id="KW-0597">Phosphoprotein</keyword>
<dbReference type="AlphaFoldDB" id="A0A1X6NYX3"/>
<dbReference type="PROSITE" id="PS00065">
    <property type="entry name" value="D_2_HYDROXYACID_DH_1"/>
    <property type="match status" value="1"/>
</dbReference>
<dbReference type="PANTHER" id="PTHR42938:SF22">
    <property type="entry name" value="D-3-PHOSPHOGLYCERATE DEHYDROGENASE"/>
    <property type="match status" value="1"/>
</dbReference>
<evidence type="ECO:0000256" key="14">
    <source>
        <dbReference type="SAM" id="SignalP"/>
    </source>
</evidence>
<keyword evidence="10 13" id="KW-0520">NAD</keyword>
<dbReference type="Gene3D" id="3.30.1330.90">
    <property type="entry name" value="D-3-phosphoglycerate dehydrogenase, domain 3"/>
    <property type="match status" value="1"/>
</dbReference>